<dbReference type="InterPro" id="IPR051683">
    <property type="entry name" value="Enoyl-CoA_Hydratase/Isomerase"/>
</dbReference>
<comment type="similarity">
    <text evidence="1">Belongs to the enoyl-CoA hydratase/isomerase family.</text>
</comment>
<name>A0A8J3JZ06_9ACTN</name>
<dbReference type="Gene3D" id="3.90.226.10">
    <property type="entry name" value="2-enoyl-CoA Hydratase, Chain A, domain 1"/>
    <property type="match status" value="1"/>
</dbReference>
<dbReference type="Proteomes" id="UP000601223">
    <property type="component" value="Unassembled WGS sequence"/>
</dbReference>
<evidence type="ECO:0000256" key="1">
    <source>
        <dbReference type="ARBA" id="ARBA00005254"/>
    </source>
</evidence>
<gene>
    <name evidence="2" type="ORF">Cba03nite_69330</name>
</gene>
<proteinExistence type="inferred from homology"/>
<protein>
    <submittedName>
        <fullName evidence="2">Enoyl-CoA hydratase</fullName>
    </submittedName>
</protein>
<organism evidence="2 3">
    <name type="scientific">Catellatospora bangladeshensis</name>
    <dbReference type="NCBI Taxonomy" id="310355"/>
    <lineage>
        <taxon>Bacteria</taxon>
        <taxon>Bacillati</taxon>
        <taxon>Actinomycetota</taxon>
        <taxon>Actinomycetes</taxon>
        <taxon>Micromonosporales</taxon>
        <taxon>Micromonosporaceae</taxon>
        <taxon>Catellatospora</taxon>
    </lineage>
</organism>
<dbReference type="InterPro" id="IPR014748">
    <property type="entry name" value="Enoyl-CoA_hydra_C"/>
</dbReference>
<dbReference type="Gene3D" id="1.10.12.10">
    <property type="entry name" value="Lyase 2-enoyl-coa Hydratase, Chain A, domain 2"/>
    <property type="match status" value="1"/>
</dbReference>
<accession>A0A8J3JZ06</accession>
<dbReference type="InterPro" id="IPR001753">
    <property type="entry name" value="Enoyl-CoA_hydra/iso"/>
</dbReference>
<dbReference type="NCBIfam" id="NF005879">
    <property type="entry name" value="PRK07827.1"/>
    <property type="match status" value="1"/>
</dbReference>
<evidence type="ECO:0000313" key="2">
    <source>
        <dbReference type="EMBL" id="GIF85584.1"/>
    </source>
</evidence>
<sequence>MSEQDRPYVTMTADRAVATLTLDSPHNRNALSRRLITELREHLATAAADPAVRAVVLAHTGRVFCAGADLTEAADGPAAGTARLLALLRELVELPKPVLARVDGHVRAGGLGLLGACDIVVAGLASSYAFTEARIGVAPAVISLTTLPRLTARAAARYYLTGEVFAAAAAQDCGLVTVAAADVDAALAELLDGVRAGSPQGLAASKRLATREVRAALDAYGEEMAALSAELFATEEAAEGMMAFLQRGKPSWAV</sequence>
<evidence type="ECO:0000313" key="3">
    <source>
        <dbReference type="Proteomes" id="UP000601223"/>
    </source>
</evidence>
<dbReference type="InterPro" id="IPR029045">
    <property type="entry name" value="ClpP/crotonase-like_dom_sf"/>
</dbReference>
<dbReference type="EMBL" id="BONF01000049">
    <property type="protein sequence ID" value="GIF85584.1"/>
    <property type="molecule type" value="Genomic_DNA"/>
</dbReference>
<dbReference type="RefSeq" id="WP_203755717.1">
    <property type="nucleotide sequence ID" value="NZ_BONF01000049.1"/>
</dbReference>
<dbReference type="GO" id="GO:0003824">
    <property type="term" value="F:catalytic activity"/>
    <property type="evidence" value="ECO:0007669"/>
    <property type="project" value="UniProtKB-ARBA"/>
</dbReference>
<dbReference type="PANTHER" id="PTHR42964">
    <property type="entry name" value="ENOYL-COA HYDRATASE"/>
    <property type="match status" value="1"/>
</dbReference>
<keyword evidence="3" id="KW-1185">Reference proteome</keyword>
<dbReference type="CDD" id="cd06558">
    <property type="entry name" value="crotonase-like"/>
    <property type="match status" value="1"/>
</dbReference>
<dbReference type="PANTHER" id="PTHR42964:SF1">
    <property type="entry name" value="POLYKETIDE BIOSYNTHESIS ENOYL-COA HYDRATASE PKSH-RELATED"/>
    <property type="match status" value="1"/>
</dbReference>
<dbReference type="AlphaFoldDB" id="A0A8J3JZ06"/>
<reference evidence="2 3" key="1">
    <citation type="submission" date="2021-01" db="EMBL/GenBank/DDBJ databases">
        <title>Whole genome shotgun sequence of Catellatospora bangladeshensis NBRC 107357.</title>
        <authorList>
            <person name="Komaki H."/>
            <person name="Tamura T."/>
        </authorList>
    </citation>
    <scope>NUCLEOTIDE SEQUENCE [LARGE SCALE GENOMIC DNA]</scope>
    <source>
        <strain evidence="2 3">NBRC 107357</strain>
    </source>
</reference>
<comment type="caution">
    <text evidence="2">The sequence shown here is derived from an EMBL/GenBank/DDBJ whole genome shotgun (WGS) entry which is preliminary data.</text>
</comment>
<dbReference type="Pfam" id="PF00378">
    <property type="entry name" value="ECH_1"/>
    <property type="match status" value="1"/>
</dbReference>
<dbReference type="SUPFAM" id="SSF52096">
    <property type="entry name" value="ClpP/crotonase"/>
    <property type="match status" value="1"/>
</dbReference>